<dbReference type="PANTHER" id="PTHR30600">
    <property type="entry name" value="CYTOCHROME C PEROXIDASE-RELATED"/>
    <property type="match status" value="1"/>
</dbReference>
<organism evidence="7 8">
    <name type="scientific">Rhodanobacter panaciterrae</name>
    <dbReference type="NCBI Taxonomy" id="490572"/>
    <lineage>
        <taxon>Bacteria</taxon>
        <taxon>Pseudomonadati</taxon>
        <taxon>Pseudomonadota</taxon>
        <taxon>Gammaproteobacteria</taxon>
        <taxon>Lysobacterales</taxon>
        <taxon>Rhodanobacteraceae</taxon>
        <taxon>Rhodanobacter</taxon>
    </lineage>
</organism>
<sequence>MHTDNSWGHTVMFQHSTIRSAVCQRLTAAAVAFLLAGVGSTHAQQANRQPATASPLITTDPSGLLQTNAPGGSIDSSNPFFQSFGSNGRSCNSCHRQAQGWSITPDELRQRFTKTNGNDPIFALVDGAVSPVADVSSVYARRIAYAMLLSRGVVRIGMPIPANAEFRLTKVDDPYGYASARELSLFRRPLPSTNLIWDTAVMWDGRETAAPFKPPMDAGIDHEDLLESLASQARDAILGHEQAGAAPGAAIIDQIVDFETHLFTAQLSDQDAGQLNHSNGMGGANILAQQRFWIGINDVLGNDPTAEPFDENAMRLFDDWNDPNAQFNHDPGSRARAAVARGQQLFNTLPIAITGVGGLNDATGQAVIHGTCSTCHDSPNIGNHSVALPINIGIADASRRTPDMPLYTLTNYSTGQTVQTTDPGLALRTGKWADIGKFKGPILRGVAARAPYFHNGSAAALGDVVDFYNTRFNINITAQQKHDLVAFLSAL</sequence>
<dbReference type="PROSITE" id="PS51007">
    <property type="entry name" value="CYTC"/>
    <property type="match status" value="1"/>
</dbReference>
<proteinExistence type="predicted"/>
<evidence type="ECO:0000256" key="1">
    <source>
        <dbReference type="ARBA" id="ARBA00022617"/>
    </source>
</evidence>
<keyword evidence="2 4" id="KW-0479">Metal-binding</keyword>
<keyword evidence="8" id="KW-1185">Reference proteome</keyword>
<dbReference type="Proteomes" id="UP000621898">
    <property type="component" value="Unassembled WGS sequence"/>
</dbReference>
<reference evidence="8" key="1">
    <citation type="journal article" date="2019" name="Int. J. Syst. Evol. Microbiol.">
        <title>The Global Catalogue of Microorganisms (GCM) 10K type strain sequencing project: providing services to taxonomists for standard genome sequencing and annotation.</title>
        <authorList>
            <consortium name="The Broad Institute Genomics Platform"/>
            <consortium name="The Broad Institute Genome Sequencing Center for Infectious Disease"/>
            <person name="Wu L."/>
            <person name="Ma J."/>
        </authorList>
    </citation>
    <scope>NUCLEOTIDE SEQUENCE [LARGE SCALE GENOMIC DNA]</scope>
    <source>
        <strain evidence="8">KCTC 22232</strain>
    </source>
</reference>
<evidence type="ECO:0000259" key="6">
    <source>
        <dbReference type="PROSITE" id="PS51007"/>
    </source>
</evidence>
<comment type="caution">
    <text evidence="7">The sequence shown here is derived from an EMBL/GenBank/DDBJ whole genome shotgun (WGS) entry which is preliminary data.</text>
</comment>
<feature type="domain" description="Cytochrome c" evidence="6">
    <location>
        <begin position="337"/>
        <end position="491"/>
    </location>
</feature>
<keyword evidence="1 4" id="KW-0349">Heme</keyword>
<evidence type="ECO:0000313" key="7">
    <source>
        <dbReference type="EMBL" id="GGY20648.1"/>
    </source>
</evidence>
<keyword evidence="3 4" id="KW-0408">Iron</keyword>
<dbReference type="SUPFAM" id="SSF46626">
    <property type="entry name" value="Cytochrome c"/>
    <property type="match status" value="1"/>
</dbReference>
<dbReference type="InterPro" id="IPR036909">
    <property type="entry name" value="Cyt_c-like_dom_sf"/>
</dbReference>
<evidence type="ECO:0000256" key="2">
    <source>
        <dbReference type="ARBA" id="ARBA00022723"/>
    </source>
</evidence>
<evidence type="ECO:0000256" key="4">
    <source>
        <dbReference type="PROSITE-ProRule" id="PRU00433"/>
    </source>
</evidence>
<feature type="chain" id="PRO_5045360744" description="Cytochrome c domain-containing protein" evidence="5">
    <location>
        <begin position="44"/>
        <end position="491"/>
    </location>
</feature>
<name>A0ABQ2ZPA4_9GAMM</name>
<keyword evidence="5" id="KW-0732">Signal</keyword>
<protein>
    <recommendedName>
        <fullName evidence="6">Cytochrome c domain-containing protein</fullName>
    </recommendedName>
</protein>
<evidence type="ECO:0000313" key="8">
    <source>
        <dbReference type="Proteomes" id="UP000621898"/>
    </source>
</evidence>
<dbReference type="InterPro" id="IPR009056">
    <property type="entry name" value="Cyt_c-like_dom"/>
</dbReference>
<feature type="signal peptide" evidence="5">
    <location>
        <begin position="1"/>
        <end position="43"/>
    </location>
</feature>
<evidence type="ECO:0000256" key="5">
    <source>
        <dbReference type="SAM" id="SignalP"/>
    </source>
</evidence>
<gene>
    <name evidence="7" type="ORF">GCM10008098_11580</name>
</gene>
<dbReference type="Gene3D" id="1.10.760.10">
    <property type="entry name" value="Cytochrome c-like domain"/>
    <property type="match status" value="2"/>
</dbReference>
<accession>A0ABQ2ZPA4</accession>
<dbReference type="PANTHER" id="PTHR30600:SF9">
    <property type="entry name" value="BLR7738 PROTEIN"/>
    <property type="match status" value="1"/>
</dbReference>
<dbReference type="InterPro" id="IPR051395">
    <property type="entry name" value="Cytochrome_c_Peroxidase/MauG"/>
</dbReference>
<dbReference type="EMBL" id="BMXT01000001">
    <property type="protein sequence ID" value="GGY20648.1"/>
    <property type="molecule type" value="Genomic_DNA"/>
</dbReference>
<evidence type="ECO:0000256" key="3">
    <source>
        <dbReference type="ARBA" id="ARBA00023004"/>
    </source>
</evidence>